<dbReference type="Proteomes" id="UP000237105">
    <property type="component" value="Unassembled WGS sequence"/>
</dbReference>
<comment type="caution">
    <text evidence="1">The sequence shown here is derived from an EMBL/GenBank/DDBJ whole genome shotgun (WGS) entry which is preliminary data.</text>
</comment>
<feature type="non-terminal residue" evidence="1">
    <location>
        <position position="1"/>
    </location>
</feature>
<evidence type="ECO:0000313" key="2">
    <source>
        <dbReference type="Proteomes" id="UP000237105"/>
    </source>
</evidence>
<keyword evidence="2" id="KW-1185">Reference proteome</keyword>
<organism evidence="1 2">
    <name type="scientific">Parasponia andersonii</name>
    <name type="common">Sponia andersonii</name>
    <dbReference type="NCBI Taxonomy" id="3476"/>
    <lineage>
        <taxon>Eukaryota</taxon>
        <taxon>Viridiplantae</taxon>
        <taxon>Streptophyta</taxon>
        <taxon>Embryophyta</taxon>
        <taxon>Tracheophyta</taxon>
        <taxon>Spermatophyta</taxon>
        <taxon>Magnoliopsida</taxon>
        <taxon>eudicotyledons</taxon>
        <taxon>Gunneridae</taxon>
        <taxon>Pentapetalae</taxon>
        <taxon>rosids</taxon>
        <taxon>fabids</taxon>
        <taxon>Rosales</taxon>
        <taxon>Cannabaceae</taxon>
        <taxon>Parasponia</taxon>
    </lineage>
</organism>
<reference evidence="2" key="1">
    <citation type="submission" date="2016-06" db="EMBL/GenBank/DDBJ databases">
        <title>Parallel loss of symbiosis genes in relatives of nitrogen-fixing non-legume Parasponia.</title>
        <authorList>
            <person name="Van Velzen R."/>
            <person name="Holmer R."/>
            <person name="Bu F."/>
            <person name="Rutten L."/>
            <person name="Van Zeijl A."/>
            <person name="Liu W."/>
            <person name="Santuari L."/>
            <person name="Cao Q."/>
            <person name="Sharma T."/>
            <person name="Shen D."/>
            <person name="Roswanjaya Y."/>
            <person name="Wardhani T."/>
            <person name="Kalhor M.S."/>
            <person name="Jansen J."/>
            <person name="Van den Hoogen J."/>
            <person name="Gungor B."/>
            <person name="Hartog M."/>
            <person name="Hontelez J."/>
            <person name="Verver J."/>
            <person name="Yang W.-C."/>
            <person name="Schijlen E."/>
            <person name="Repin R."/>
            <person name="Schilthuizen M."/>
            <person name="Schranz E."/>
            <person name="Heidstra R."/>
            <person name="Miyata K."/>
            <person name="Fedorova E."/>
            <person name="Kohlen W."/>
            <person name="Bisseling T."/>
            <person name="Smit S."/>
            <person name="Geurts R."/>
        </authorList>
    </citation>
    <scope>NUCLEOTIDE SEQUENCE [LARGE SCALE GENOMIC DNA]</scope>
    <source>
        <strain evidence="2">cv. WU1-14</strain>
    </source>
</reference>
<dbReference type="AlphaFoldDB" id="A0A2P5D625"/>
<gene>
    <name evidence="1" type="ORF">PanWU01x14_093660</name>
</gene>
<proteinExistence type="predicted"/>
<accession>A0A2P5D625</accession>
<sequence>TKTISDTTRGKSDHGPKVENLLIEVGVSHKFRRARPFLNGRSAPPVLASSTLLQFTGLMRSERGEKEQ</sequence>
<protein>
    <submittedName>
        <fullName evidence="1">Uncharacterized protein</fullName>
    </submittedName>
</protein>
<evidence type="ECO:0000313" key="1">
    <source>
        <dbReference type="EMBL" id="PON68760.1"/>
    </source>
</evidence>
<name>A0A2P5D625_PARAD</name>
<dbReference type="EMBL" id="JXTB01000060">
    <property type="protein sequence ID" value="PON68760.1"/>
    <property type="molecule type" value="Genomic_DNA"/>
</dbReference>